<dbReference type="Pfam" id="PF25043">
    <property type="entry name" value="DUF7788"/>
    <property type="match status" value="1"/>
</dbReference>
<dbReference type="InterPro" id="IPR036465">
    <property type="entry name" value="vWFA_dom_sf"/>
</dbReference>
<dbReference type="AlphaFoldDB" id="A0A1Y4R2H2"/>
<proteinExistence type="predicted"/>
<dbReference type="PANTHER" id="PTHR31373">
    <property type="entry name" value="OS06G0652100 PROTEIN"/>
    <property type="match status" value="1"/>
</dbReference>
<organism evidence="2 3">
    <name type="scientific">Enterococcus cecorum</name>
    <dbReference type="NCBI Taxonomy" id="44008"/>
    <lineage>
        <taxon>Bacteria</taxon>
        <taxon>Bacillati</taxon>
        <taxon>Bacillota</taxon>
        <taxon>Bacilli</taxon>
        <taxon>Lactobacillales</taxon>
        <taxon>Enterococcaceae</taxon>
        <taxon>Enterococcus</taxon>
    </lineage>
</organism>
<comment type="caution">
    <text evidence="2">The sequence shown here is derived from an EMBL/GenBank/DDBJ whole genome shotgun (WGS) entry which is preliminary data.</text>
</comment>
<dbReference type="EMBL" id="NFLC01000003">
    <property type="protein sequence ID" value="OUQ11301.1"/>
    <property type="molecule type" value="Genomic_DNA"/>
</dbReference>
<feature type="domain" description="DUF7788" evidence="1">
    <location>
        <begin position="8"/>
        <end position="129"/>
    </location>
</feature>
<dbReference type="PANTHER" id="PTHR31373:SF27">
    <property type="entry name" value="TROVE DOMAIN-CONTAINING PROTEIN"/>
    <property type="match status" value="1"/>
</dbReference>
<reference evidence="3" key="1">
    <citation type="submission" date="2017-04" db="EMBL/GenBank/DDBJ databases">
        <title>Function of individual gut microbiota members based on whole genome sequencing of pure cultures obtained from chicken caecum.</title>
        <authorList>
            <person name="Medvecky M."/>
            <person name="Cejkova D."/>
            <person name="Polansky O."/>
            <person name="Karasova D."/>
            <person name="Kubasova T."/>
            <person name="Cizek A."/>
            <person name="Rychlik I."/>
        </authorList>
    </citation>
    <scope>NUCLEOTIDE SEQUENCE [LARGE SCALE GENOMIC DNA]</scope>
    <source>
        <strain evidence="3">An144</strain>
    </source>
</reference>
<dbReference type="Proteomes" id="UP000196074">
    <property type="component" value="Unassembled WGS sequence"/>
</dbReference>
<evidence type="ECO:0000313" key="2">
    <source>
        <dbReference type="EMBL" id="OUQ11301.1"/>
    </source>
</evidence>
<gene>
    <name evidence="2" type="ORF">B5E88_02270</name>
</gene>
<evidence type="ECO:0000313" key="3">
    <source>
        <dbReference type="Proteomes" id="UP000196074"/>
    </source>
</evidence>
<accession>A0A1Y4R2H2</accession>
<dbReference type="InterPro" id="IPR011205">
    <property type="entry name" value="UCP015417_vWA"/>
</dbReference>
<sequence>MKFHLMGMKGQKFMNQLEALTTYDEVANTNLAGVFDLILQTALEHKLPQTALPAKLLIISDMEFDACVDNHEVTNFERAKQKFASSSYHLSKIVFWNVASRHNQQPVTQNEAGVYLVSGVTPKIFELVVSDTLNPYQFMLEVVESPRY</sequence>
<dbReference type="InterPro" id="IPR056690">
    <property type="entry name" value="DUF7788"/>
</dbReference>
<dbReference type="RefSeq" id="WP_080961455.1">
    <property type="nucleotide sequence ID" value="NZ_LDDZ01000004.1"/>
</dbReference>
<dbReference type="Gene3D" id="3.40.50.410">
    <property type="entry name" value="von Willebrand factor, type A domain"/>
    <property type="match status" value="1"/>
</dbReference>
<protein>
    <recommendedName>
        <fullName evidence="1">DUF7788 domain-containing protein</fullName>
    </recommendedName>
</protein>
<name>A0A1Y4R2H2_9ENTE</name>
<evidence type="ECO:0000259" key="1">
    <source>
        <dbReference type="Pfam" id="PF25043"/>
    </source>
</evidence>